<dbReference type="PANTHER" id="PTHR30537">
    <property type="entry name" value="HTH-TYPE TRANSCRIPTIONAL REGULATOR"/>
    <property type="match status" value="1"/>
</dbReference>
<dbReference type="InterPro" id="IPR036388">
    <property type="entry name" value="WH-like_DNA-bd_sf"/>
</dbReference>
<keyword evidence="3" id="KW-0238">DNA-binding</keyword>
<dbReference type="Proteomes" id="UP001374803">
    <property type="component" value="Chromosome"/>
</dbReference>
<dbReference type="PRINTS" id="PR00039">
    <property type="entry name" value="HTHLYSR"/>
</dbReference>
<dbReference type="EMBL" id="CP089983">
    <property type="protein sequence ID" value="WXB09794.1"/>
    <property type="molecule type" value="Genomic_DNA"/>
</dbReference>
<dbReference type="InterPro" id="IPR000847">
    <property type="entry name" value="LysR_HTH_N"/>
</dbReference>
<keyword evidence="4" id="KW-0804">Transcription</keyword>
<comment type="similarity">
    <text evidence="1">Belongs to the LysR transcriptional regulatory family.</text>
</comment>
<reference evidence="6" key="1">
    <citation type="submission" date="2021-12" db="EMBL/GenBank/DDBJ databases">
        <title>Discovery of the Pendulisporaceae a myxobacterial family with distinct sporulation behavior and unique specialized metabolism.</title>
        <authorList>
            <person name="Garcia R."/>
            <person name="Popoff A."/>
            <person name="Bader C.D."/>
            <person name="Loehr J."/>
            <person name="Walesch S."/>
            <person name="Walt C."/>
            <person name="Boldt J."/>
            <person name="Bunk B."/>
            <person name="Haeckl F.J.F.P.J."/>
            <person name="Gunesch A.P."/>
            <person name="Birkelbach J."/>
            <person name="Nuebel U."/>
            <person name="Pietschmann T."/>
            <person name="Bach T."/>
            <person name="Mueller R."/>
        </authorList>
    </citation>
    <scope>NUCLEOTIDE SEQUENCE</scope>
    <source>
        <strain evidence="6">MSr11367</strain>
    </source>
</reference>
<dbReference type="SUPFAM" id="SSF46785">
    <property type="entry name" value="Winged helix' DNA-binding domain"/>
    <property type="match status" value="1"/>
</dbReference>
<keyword evidence="2" id="KW-0805">Transcription regulation</keyword>
<evidence type="ECO:0000256" key="4">
    <source>
        <dbReference type="ARBA" id="ARBA00023163"/>
    </source>
</evidence>
<dbReference type="PROSITE" id="PS50931">
    <property type="entry name" value="HTH_LYSR"/>
    <property type="match status" value="1"/>
</dbReference>
<dbReference type="InterPro" id="IPR058163">
    <property type="entry name" value="LysR-type_TF_proteobact-type"/>
</dbReference>
<dbReference type="SUPFAM" id="SSF53850">
    <property type="entry name" value="Periplasmic binding protein-like II"/>
    <property type="match status" value="1"/>
</dbReference>
<dbReference type="InterPro" id="IPR005119">
    <property type="entry name" value="LysR_subst-bd"/>
</dbReference>
<keyword evidence="7" id="KW-1185">Reference proteome</keyword>
<evidence type="ECO:0000313" key="6">
    <source>
        <dbReference type="EMBL" id="WXB09794.1"/>
    </source>
</evidence>
<dbReference type="RefSeq" id="WP_394839467.1">
    <property type="nucleotide sequence ID" value="NZ_CP089929.1"/>
</dbReference>
<evidence type="ECO:0000256" key="1">
    <source>
        <dbReference type="ARBA" id="ARBA00009437"/>
    </source>
</evidence>
<protein>
    <submittedName>
        <fullName evidence="6">LysR family transcriptional regulator</fullName>
    </submittedName>
</protein>
<dbReference type="Pfam" id="PF03466">
    <property type="entry name" value="LysR_substrate"/>
    <property type="match status" value="1"/>
</dbReference>
<accession>A0ABZ2LJS0</accession>
<feature type="domain" description="HTH lysR-type" evidence="5">
    <location>
        <begin position="1"/>
        <end position="61"/>
    </location>
</feature>
<dbReference type="Gene3D" id="1.10.10.10">
    <property type="entry name" value="Winged helix-like DNA-binding domain superfamily/Winged helix DNA-binding domain"/>
    <property type="match status" value="1"/>
</dbReference>
<dbReference type="Gene3D" id="3.40.190.290">
    <property type="match status" value="1"/>
</dbReference>
<evidence type="ECO:0000259" key="5">
    <source>
        <dbReference type="PROSITE" id="PS50931"/>
    </source>
</evidence>
<evidence type="ECO:0000256" key="3">
    <source>
        <dbReference type="ARBA" id="ARBA00023125"/>
    </source>
</evidence>
<gene>
    <name evidence="6" type="ORF">LVJ94_21505</name>
</gene>
<dbReference type="PANTHER" id="PTHR30537:SF5">
    <property type="entry name" value="HTH-TYPE TRANSCRIPTIONAL ACTIVATOR TTDR-RELATED"/>
    <property type="match status" value="1"/>
</dbReference>
<dbReference type="Pfam" id="PF00126">
    <property type="entry name" value="HTH_1"/>
    <property type="match status" value="1"/>
</dbReference>
<evidence type="ECO:0000313" key="7">
    <source>
        <dbReference type="Proteomes" id="UP001374803"/>
    </source>
</evidence>
<dbReference type="CDD" id="cd08422">
    <property type="entry name" value="PBP2_CrgA_like"/>
    <property type="match status" value="1"/>
</dbReference>
<sequence length="302" mass="33307">MDARLLGGLEVLAAVANAKSFVHASEALGLTQSGVSRAIARLEARVGVRLFDRTPRSVELTDEGRRFYAQVMPLYAGIEETVNEIGRARSTPRGRLRVNTDSAAVRLLLAPLMGAFLRAHPEVTVELVVRDRLPDLVAEGFDVAVRFGDPEPSSAIARRLLETRILTCAAPAYLARHGTPKHPRELGHGRRECILFRDPTTGRPFSWEFHRGGRILRVPVSGQFTVNDLATGLSMCTEGFGIAQFFELGLDDLLQSGALVELFPNWAEERFPVYSLHPSRHLPSAKVRAFVDFLASSLRTKT</sequence>
<evidence type="ECO:0000256" key="2">
    <source>
        <dbReference type="ARBA" id="ARBA00023015"/>
    </source>
</evidence>
<organism evidence="6 7">
    <name type="scientific">Pendulispora rubella</name>
    <dbReference type="NCBI Taxonomy" id="2741070"/>
    <lineage>
        <taxon>Bacteria</taxon>
        <taxon>Pseudomonadati</taxon>
        <taxon>Myxococcota</taxon>
        <taxon>Myxococcia</taxon>
        <taxon>Myxococcales</taxon>
        <taxon>Sorangiineae</taxon>
        <taxon>Pendulisporaceae</taxon>
        <taxon>Pendulispora</taxon>
    </lineage>
</organism>
<name>A0ABZ2LJS0_9BACT</name>
<proteinExistence type="inferred from homology"/>
<dbReference type="InterPro" id="IPR036390">
    <property type="entry name" value="WH_DNA-bd_sf"/>
</dbReference>